<keyword evidence="2" id="KW-0805">Transcription regulation</keyword>
<evidence type="ECO:0000259" key="7">
    <source>
        <dbReference type="PROSITE" id="PS51519"/>
    </source>
</evidence>
<comment type="caution">
    <text evidence="8">The sequence shown here is derived from an EMBL/GenBank/DDBJ whole genome shotgun (WGS) entry which is preliminary data.</text>
</comment>
<dbReference type="InterPro" id="IPR003035">
    <property type="entry name" value="RWP-RK_dom"/>
</dbReference>
<reference evidence="9" key="1">
    <citation type="journal article" date="2024" name="IScience">
        <title>Strigolactones Initiate the Formation of Haustorium-like Structures in Castilleja.</title>
        <authorList>
            <person name="Buerger M."/>
            <person name="Peterson D."/>
            <person name="Chory J."/>
        </authorList>
    </citation>
    <scope>NUCLEOTIDE SEQUENCE [LARGE SCALE GENOMIC DNA]</scope>
</reference>
<evidence type="ECO:0000256" key="1">
    <source>
        <dbReference type="ARBA" id="ARBA00004049"/>
    </source>
</evidence>
<dbReference type="AlphaFoldDB" id="A0ABD3BKJ4"/>
<evidence type="ECO:0000256" key="5">
    <source>
        <dbReference type="ARBA" id="ARBA00023163"/>
    </source>
</evidence>
<gene>
    <name evidence="8" type="ORF">CASFOL_038284</name>
</gene>
<sequence>METHHSVQMSWPNYDQSLIPKQEKVDEYEDFFTFPAEIPPLNHHHHHQNQLSPWDQDYFYPAYLDMFLSDPYFAALDYAPIQTHPNPEGFIFNENNEAIIAQIQHHHQQKPEKNPEINPKKLSRETISKHFYMPIMQAAKELNVGLTLLKKRCRELGIRRWPHRKLMSLQTLITNVQEMGNEKGKTAIDVLEQQKKKIVEIPDMELEYETKRLRQQCFKANYKRRRMMNEMDVCASSSTNYAINVEENNSIENNCGSSSFRENDDDDDLDDELKSIISDYSSIIY</sequence>
<keyword evidence="9" id="KW-1185">Reference proteome</keyword>
<protein>
    <recommendedName>
        <fullName evidence="7">RWP-RK domain-containing protein</fullName>
    </recommendedName>
</protein>
<dbReference type="Pfam" id="PF02042">
    <property type="entry name" value="RWP-RK"/>
    <property type="match status" value="1"/>
</dbReference>
<dbReference type="PANTHER" id="PTHR46373">
    <property type="entry name" value="PROTEIN RKD4"/>
    <property type="match status" value="1"/>
</dbReference>
<evidence type="ECO:0000313" key="9">
    <source>
        <dbReference type="Proteomes" id="UP001632038"/>
    </source>
</evidence>
<keyword evidence="3" id="KW-0175">Coiled coil</keyword>
<keyword evidence="5" id="KW-0804">Transcription</keyword>
<feature type="domain" description="RWP-RK" evidence="7">
    <location>
        <begin position="104"/>
        <end position="190"/>
    </location>
</feature>
<name>A0ABD3BKJ4_9LAMI</name>
<evidence type="ECO:0000313" key="8">
    <source>
        <dbReference type="EMBL" id="KAL3617963.1"/>
    </source>
</evidence>
<accession>A0ABD3BKJ4</accession>
<dbReference type="InterPro" id="IPR044607">
    <property type="entry name" value="RKD-like"/>
</dbReference>
<evidence type="ECO:0000256" key="6">
    <source>
        <dbReference type="ARBA" id="ARBA00023242"/>
    </source>
</evidence>
<evidence type="ECO:0000256" key="4">
    <source>
        <dbReference type="ARBA" id="ARBA00023125"/>
    </source>
</evidence>
<evidence type="ECO:0000256" key="2">
    <source>
        <dbReference type="ARBA" id="ARBA00023015"/>
    </source>
</evidence>
<dbReference type="EMBL" id="JAVIJP010000081">
    <property type="protein sequence ID" value="KAL3617963.1"/>
    <property type="molecule type" value="Genomic_DNA"/>
</dbReference>
<dbReference type="PROSITE" id="PS51519">
    <property type="entry name" value="RWP_RK"/>
    <property type="match status" value="1"/>
</dbReference>
<keyword evidence="4" id="KW-0238">DNA-binding</keyword>
<dbReference type="Proteomes" id="UP001632038">
    <property type="component" value="Unassembled WGS sequence"/>
</dbReference>
<comment type="function">
    <text evidence="1">Putative transcription factor.</text>
</comment>
<proteinExistence type="predicted"/>
<organism evidence="8 9">
    <name type="scientific">Castilleja foliolosa</name>
    <dbReference type="NCBI Taxonomy" id="1961234"/>
    <lineage>
        <taxon>Eukaryota</taxon>
        <taxon>Viridiplantae</taxon>
        <taxon>Streptophyta</taxon>
        <taxon>Embryophyta</taxon>
        <taxon>Tracheophyta</taxon>
        <taxon>Spermatophyta</taxon>
        <taxon>Magnoliopsida</taxon>
        <taxon>eudicotyledons</taxon>
        <taxon>Gunneridae</taxon>
        <taxon>Pentapetalae</taxon>
        <taxon>asterids</taxon>
        <taxon>lamiids</taxon>
        <taxon>Lamiales</taxon>
        <taxon>Orobanchaceae</taxon>
        <taxon>Pedicularideae</taxon>
        <taxon>Castillejinae</taxon>
        <taxon>Castilleja</taxon>
    </lineage>
</organism>
<dbReference type="GO" id="GO:0003677">
    <property type="term" value="F:DNA binding"/>
    <property type="evidence" value="ECO:0007669"/>
    <property type="project" value="UniProtKB-KW"/>
</dbReference>
<keyword evidence="6" id="KW-0539">Nucleus</keyword>
<evidence type="ECO:0000256" key="3">
    <source>
        <dbReference type="ARBA" id="ARBA00023054"/>
    </source>
</evidence>
<dbReference type="PANTHER" id="PTHR46373:SF20">
    <property type="entry name" value="PROTEIN RKD1"/>
    <property type="match status" value="1"/>
</dbReference>